<evidence type="ECO:0000256" key="3">
    <source>
        <dbReference type="ARBA" id="ARBA00007063"/>
    </source>
</evidence>
<comment type="similarity">
    <text evidence="3 12">Belongs to the glycosyltransferase 22 family.</text>
</comment>
<evidence type="ECO:0000256" key="13">
    <source>
        <dbReference type="SAM" id="MobiDB-lite"/>
    </source>
</evidence>
<evidence type="ECO:0000256" key="9">
    <source>
        <dbReference type="ARBA" id="ARBA00023136"/>
    </source>
</evidence>
<dbReference type="GO" id="GO:0005789">
    <property type="term" value="C:endoplasmic reticulum membrane"/>
    <property type="evidence" value="ECO:0007669"/>
    <property type="project" value="UniProtKB-SubCell"/>
</dbReference>
<feature type="transmembrane region" description="Helical" evidence="12">
    <location>
        <begin position="328"/>
        <end position="346"/>
    </location>
</feature>
<evidence type="ECO:0000256" key="11">
    <source>
        <dbReference type="ARBA" id="ARBA00048899"/>
    </source>
</evidence>
<evidence type="ECO:0000313" key="14">
    <source>
        <dbReference type="EMBL" id="OVF09719.1"/>
    </source>
</evidence>
<comment type="catalytic activity">
    <reaction evidence="11">
        <text>an alpha-D-Man-(1-&gt;2)-alpha-D-Man-(1-&gt;2)-alpha-D-Man-(1-&gt;3)-[alpha-D-Man-(1-&gt;2)-alpha-D-Man-(1-&gt;3)-alpha-D-Man-(1-&gt;6)]-beta-D-Man-(1-&gt;4)-beta-D-GlcNAc-(1-&gt;4)-alpha-D-GlcNAc-diphospho-di-trans,poly-cis-dolichol + a di-trans,poly-cis-dolichyl beta-D-mannosyl phosphate = an alpha-D-Man-(1-&gt;2)-alpha-D-Man-(1-&gt;2)-alpha-D-Man-(1-&gt;3)-[alpha-D-Man-(1-&gt;2)-alpha-D-Man-(1-&gt;3)-[alpha-D-Man-(1-&gt;6)]-alpha-D-Man-(1-&gt;6)]-beta-D-Man-(1-&gt;4)-beta-D-GlcNAc-(1-&gt;4)-alpha-D-GlcNAc-diphospho-di-trans,poly-cis-dolichol + a di-trans,poly-cis-dolichyl phosphate + H(+)</text>
        <dbReference type="Rhea" id="RHEA:29535"/>
        <dbReference type="Rhea" id="RHEA-COMP:19498"/>
        <dbReference type="Rhea" id="RHEA-COMP:19501"/>
        <dbReference type="Rhea" id="RHEA-COMP:19518"/>
        <dbReference type="Rhea" id="RHEA-COMP:19519"/>
        <dbReference type="ChEBI" id="CHEBI:15378"/>
        <dbReference type="ChEBI" id="CHEBI:57683"/>
        <dbReference type="ChEBI" id="CHEBI:58211"/>
        <dbReference type="ChEBI" id="CHEBI:132517"/>
        <dbReference type="ChEBI" id="CHEBI:132519"/>
        <dbReference type="EC" id="2.4.1.260"/>
    </reaction>
    <physiologicalReaction direction="left-to-right" evidence="11">
        <dbReference type="Rhea" id="RHEA:29536"/>
    </physiologicalReaction>
</comment>
<gene>
    <name evidence="14" type="ORF">A9F13_04g02123</name>
</gene>
<reference evidence="14 15" key="1">
    <citation type="submission" date="2017-04" db="EMBL/GenBank/DDBJ databases">
        <title>Draft genome of the yeast Clavispora lusitaniae type strain CBS 6936.</title>
        <authorList>
            <person name="Durrens P."/>
            <person name="Klopp C."/>
            <person name="Biteau N."/>
            <person name="Fitton-Ouhabi V."/>
            <person name="Dementhon K."/>
            <person name="Accoceberry I."/>
            <person name="Sherman D.J."/>
            <person name="Noel T."/>
        </authorList>
    </citation>
    <scope>NUCLEOTIDE SEQUENCE [LARGE SCALE GENOMIC DNA]</scope>
    <source>
        <strain evidence="14 15">CBS 6936</strain>
    </source>
</reference>
<dbReference type="EMBL" id="LYUB02000004">
    <property type="protein sequence ID" value="OVF09719.1"/>
    <property type="molecule type" value="Genomic_DNA"/>
</dbReference>
<evidence type="ECO:0000256" key="12">
    <source>
        <dbReference type="RuleBase" id="RU363075"/>
    </source>
</evidence>
<dbReference type="Proteomes" id="UP000195602">
    <property type="component" value="Unassembled WGS sequence"/>
</dbReference>
<accession>A0AA91Q299</accession>
<evidence type="ECO:0000313" key="15">
    <source>
        <dbReference type="Proteomes" id="UP000195602"/>
    </source>
</evidence>
<dbReference type="PANTHER" id="PTHR22760:SF1">
    <property type="entry name" value="DOL-P-MAN:MAN(7)GLCNAC(2)-PP-DOL ALPHA-1,6-MANNOSYLTRANSFERASE"/>
    <property type="match status" value="1"/>
</dbReference>
<feature type="transmembrane region" description="Helical" evidence="12">
    <location>
        <begin position="384"/>
        <end position="405"/>
    </location>
</feature>
<dbReference type="AlphaFoldDB" id="A0AA91Q299"/>
<evidence type="ECO:0000256" key="7">
    <source>
        <dbReference type="ARBA" id="ARBA00022824"/>
    </source>
</evidence>
<sequence length="634" mass="70983">MKLSWILDILLTSVVVGYLLLAPYTKVEESFNMQAIHDILNFGVYPAKVLENFDHKSFPGVVPRSFVGSLFVAAVLKASDVFFSQSVGYSILTNSEFGQLHVQVMARGILATLNILGFSAIRNSIDAIVYKERKTRRGVVGFFFLLLLLSQFHLLFYSSRTLPNFFALPIVSLAFSRLILGDMSGLALMAFAGVVFRLEVGVFASVIALVSSFGFGQSPVTTNFFMLAAGALVGLALTVSVDSYFWGRWLIPELEAFQFNILHGKSVEWGVEPYSAYFANYIPNFFRPPHVLALAIVGLFHDPAHDGSPPKLDKNNNLIITHPARNSIRVLVFSALIFVALISGQPHKEWRFIIYIVPILTLSAAIGLSHLWWKRTASLAHKLLLLFVACSFLLSWSISAFIAFVSSFNYPGGEAISFLDNYLFKNPPQQNITVHMDVPACMTGVTKFTELHDSAITFDKTENKSAVLKLWKDFDYLITTIDMNHPPQDVVLDTTSWELLEAVPAFAGINPVGLITTVSTVVKDSKSRNAFVKSVWKDTKNWEPTTLFNLLKNGVVLRDFMFVYKRVSEDSLPIEEYAPLPEEEKEQNEEPLELKQEPLEEVEPQAIREALNEEIDAVEDILETEFSQEAEQHA</sequence>
<evidence type="ECO:0000256" key="4">
    <source>
        <dbReference type="ARBA" id="ARBA00022676"/>
    </source>
</evidence>
<keyword evidence="8 12" id="KW-1133">Transmembrane helix</keyword>
<evidence type="ECO:0000256" key="1">
    <source>
        <dbReference type="ARBA" id="ARBA00004477"/>
    </source>
</evidence>
<dbReference type="PANTHER" id="PTHR22760">
    <property type="entry name" value="GLYCOSYLTRANSFERASE"/>
    <property type="match status" value="1"/>
</dbReference>
<feature type="transmembrane region" description="Helical" evidence="12">
    <location>
        <begin position="138"/>
        <end position="156"/>
    </location>
</feature>
<name>A0AA91Q299_CLALS</name>
<feature type="transmembrane region" description="Helical" evidence="12">
    <location>
        <begin position="6"/>
        <end position="24"/>
    </location>
</feature>
<dbReference type="Pfam" id="PF03901">
    <property type="entry name" value="Glyco_transf_22"/>
    <property type="match status" value="1"/>
</dbReference>
<keyword evidence="7 12" id="KW-0256">Endoplasmic reticulum</keyword>
<evidence type="ECO:0000256" key="6">
    <source>
        <dbReference type="ARBA" id="ARBA00022692"/>
    </source>
</evidence>
<proteinExistence type="inferred from homology"/>
<keyword evidence="5" id="KW-0808">Transferase</keyword>
<dbReference type="InterPro" id="IPR005599">
    <property type="entry name" value="GPI_mannosylTrfase"/>
</dbReference>
<feature type="transmembrane region" description="Helical" evidence="12">
    <location>
        <begin position="224"/>
        <end position="245"/>
    </location>
</feature>
<comment type="caution">
    <text evidence="14">The sequence shown here is derived from an EMBL/GenBank/DDBJ whole genome shotgun (WGS) entry which is preliminary data.</text>
</comment>
<feature type="transmembrane region" description="Helical" evidence="12">
    <location>
        <begin position="162"/>
        <end position="180"/>
    </location>
</feature>
<comment type="subcellular location">
    <subcellularLocation>
        <location evidence="1 12">Endoplasmic reticulum membrane</location>
        <topology evidence="1 12">Multi-pass membrane protein</topology>
    </subcellularLocation>
</comment>
<comment type="pathway">
    <text evidence="2">Protein modification; protein glycosylation.</text>
</comment>
<evidence type="ECO:0000256" key="5">
    <source>
        <dbReference type="ARBA" id="ARBA00022679"/>
    </source>
</evidence>
<dbReference type="KEGG" id="clus:A9F13_04g02123"/>
<keyword evidence="9 12" id="KW-0472">Membrane</keyword>
<keyword evidence="6 12" id="KW-0812">Transmembrane</keyword>
<feature type="transmembrane region" description="Helical" evidence="12">
    <location>
        <begin position="352"/>
        <end position="372"/>
    </location>
</feature>
<comment type="function">
    <text evidence="10">Mannosyltransferase that operates in the biosynthetic pathway of dolichol-linked oligosaccharides, the glycan precursors employed in protein asparagine (N)-glycosylation. The assembly of dolichol-linked oligosaccharides begins on the cytosolic side of the endoplasmic reticulum membrane and finishes in its lumen. The sequential addition of sugars to dolichol pyrophosphate produces dolichol-linked oligosaccharides containing fourteen sugars, including two GlcNAcs, nine mannoses and three glucoses. Once assembled, the oligosaccharide is transferred from the lipid to nascent proteins by oligosaccharyltransferases. In the lumen of the endoplasmic reticulum, adds the eighth mannose residue in an alpha-1,6 linkage onto Man(7)GlcNAc(2)-PP-dolichol to produce Man(8)GlcNAc(2)-PP-dolichol.</text>
</comment>
<evidence type="ECO:0000256" key="8">
    <source>
        <dbReference type="ARBA" id="ARBA00022989"/>
    </source>
</evidence>
<dbReference type="GO" id="GO:0006487">
    <property type="term" value="P:protein N-linked glycosylation"/>
    <property type="evidence" value="ECO:0007669"/>
    <property type="project" value="TreeGrafter"/>
</dbReference>
<evidence type="ECO:0000256" key="2">
    <source>
        <dbReference type="ARBA" id="ARBA00004922"/>
    </source>
</evidence>
<dbReference type="EC" id="2.4.1.-" evidence="12"/>
<keyword evidence="4 12" id="KW-0328">Glycosyltransferase</keyword>
<protein>
    <recommendedName>
        <fullName evidence="12">Mannosyltransferase</fullName>
        <ecNumber evidence="12">2.4.1.-</ecNumber>
    </recommendedName>
</protein>
<feature type="transmembrane region" description="Helical" evidence="12">
    <location>
        <begin position="187"/>
        <end position="212"/>
    </location>
</feature>
<feature type="compositionally biased region" description="Acidic residues" evidence="13">
    <location>
        <begin position="581"/>
        <end position="591"/>
    </location>
</feature>
<dbReference type="GO" id="GO:0052917">
    <property type="term" value="F:dol-P-Man:Man(7)GlcNAc(2)-PP-Dol alpha-1,6-mannosyltransferase activity"/>
    <property type="evidence" value="ECO:0007669"/>
    <property type="project" value="UniProtKB-EC"/>
</dbReference>
<feature type="region of interest" description="Disordered" evidence="13">
    <location>
        <begin position="577"/>
        <end position="603"/>
    </location>
</feature>
<organism evidence="14 15">
    <name type="scientific">Clavispora lusitaniae</name>
    <name type="common">Candida lusitaniae</name>
    <dbReference type="NCBI Taxonomy" id="36911"/>
    <lineage>
        <taxon>Eukaryota</taxon>
        <taxon>Fungi</taxon>
        <taxon>Dikarya</taxon>
        <taxon>Ascomycota</taxon>
        <taxon>Saccharomycotina</taxon>
        <taxon>Pichiomycetes</taxon>
        <taxon>Metschnikowiaceae</taxon>
        <taxon>Clavispora</taxon>
    </lineage>
</organism>
<evidence type="ECO:0000256" key="10">
    <source>
        <dbReference type="ARBA" id="ARBA00044721"/>
    </source>
</evidence>